<sequence>MWLFGNGCLSSFYFYLLALLTILTLFSGCAKEQKVCAKCRCRVDQIVERQLKMLERGIEERYYVFPFRAYMVANFALGLAPQEERKNNLLNALK</sequence>
<keyword evidence="3" id="KW-1185">Reference proteome</keyword>
<comment type="caution">
    <text evidence="2">The sequence shown here is derived from an EMBL/GenBank/DDBJ whole genome shotgun (WGS) entry which is preliminary data.</text>
</comment>
<evidence type="ECO:0000313" key="3">
    <source>
        <dbReference type="Proteomes" id="UP001396334"/>
    </source>
</evidence>
<dbReference type="EMBL" id="JBBPBN010000061">
    <property type="protein sequence ID" value="KAK8986863.1"/>
    <property type="molecule type" value="Genomic_DNA"/>
</dbReference>
<feature type="transmembrane region" description="Helical" evidence="1">
    <location>
        <begin position="12"/>
        <end position="30"/>
    </location>
</feature>
<evidence type="ECO:0000256" key="1">
    <source>
        <dbReference type="SAM" id="Phobius"/>
    </source>
</evidence>
<proteinExistence type="predicted"/>
<organism evidence="2 3">
    <name type="scientific">Hibiscus sabdariffa</name>
    <name type="common">roselle</name>
    <dbReference type="NCBI Taxonomy" id="183260"/>
    <lineage>
        <taxon>Eukaryota</taxon>
        <taxon>Viridiplantae</taxon>
        <taxon>Streptophyta</taxon>
        <taxon>Embryophyta</taxon>
        <taxon>Tracheophyta</taxon>
        <taxon>Spermatophyta</taxon>
        <taxon>Magnoliopsida</taxon>
        <taxon>eudicotyledons</taxon>
        <taxon>Gunneridae</taxon>
        <taxon>Pentapetalae</taxon>
        <taxon>rosids</taxon>
        <taxon>malvids</taxon>
        <taxon>Malvales</taxon>
        <taxon>Malvaceae</taxon>
        <taxon>Malvoideae</taxon>
        <taxon>Hibiscus</taxon>
    </lineage>
</organism>
<name>A0ABR2PEI4_9ROSI</name>
<keyword evidence="1" id="KW-0472">Membrane</keyword>
<keyword evidence="1" id="KW-0812">Transmembrane</keyword>
<protein>
    <submittedName>
        <fullName evidence="2">Uncharacterized protein</fullName>
    </submittedName>
</protein>
<gene>
    <name evidence="2" type="ORF">V6N11_055184</name>
</gene>
<accession>A0ABR2PEI4</accession>
<dbReference type="Proteomes" id="UP001396334">
    <property type="component" value="Unassembled WGS sequence"/>
</dbReference>
<keyword evidence="1" id="KW-1133">Transmembrane helix</keyword>
<evidence type="ECO:0000313" key="2">
    <source>
        <dbReference type="EMBL" id="KAK8986863.1"/>
    </source>
</evidence>
<reference evidence="2 3" key="1">
    <citation type="journal article" date="2024" name="G3 (Bethesda)">
        <title>Genome assembly of Hibiscus sabdariffa L. provides insights into metabolisms of medicinal natural products.</title>
        <authorList>
            <person name="Kim T."/>
        </authorList>
    </citation>
    <scope>NUCLEOTIDE SEQUENCE [LARGE SCALE GENOMIC DNA]</scope>
    <source>
        <strain evidence="2">TK-2024</strain>
        <tissue evidence="2">Old leaves</tissue>
    </source>
</reference>